<keyword evidence="6 11" id="KW-0812">Transmembrane</keyword>
<proteinExistence type="inferred from homology"/>
<protein>
    <submittedName>
        <fullName evidence="16">YadA-like family protein</fullName>
    </submittedName>
</protein>
<evidence type="ECO:0000259" key="12">
    <source>
        <dbReference type="Pfam" id="PF03895"/>
    </source>
</evidence>
<evidence type="ECO:0000256" key="6">
    <source>
        <dbReference type="ARBA" id="ARBA00022692"/>
    </source>
</evidence>
<feature type="domain" description="Trimeric autotransporter adhesin YadA-like head" evidence="13">
    <location>
        <begin position="405"/>
        <end position="431"/>
    </location>
</feature>
<evidence type="ECO:0000259" key="15">
    <source>
        <dbReference type="Pfam" id="PF13018"/>
    </source>
</evidence>
<keyword evidence="17" id="KW-1185">Reference proteome</keyword>
<feature type="domain" description="Trimeric autotransporter adhesin YadA-like head" evidence="13">
    <location>
        <begin position="137"/>
        <end position="157"/>
    </location>
</feature>
<evidence type="ECO:0000256" key="5">
    <source>
        <dbReference type="ARBA" id="ARBA00022452"/>
    </source>
</evidence>
<dbReference type="Pfam" id="PF05662">
    <property type="entry name" value="YadA_stalk"/>
    <property type="match status" value="3"/>
</dbReference>
<dbReference type="Gene3D" id="2.60.40.4050">
    <property type="match status" value="1"/>
</dbReference>
<feature type="domain" description="Trimeric autotransporter adhesin YadA-like head" evidence="13">
    <location>
        <begin position="550"/>
        <end position="567"/>
    </location>
</feature>
<evidence type="ECO:0000256" key="3">
    <source>
        <dbReference type="ARBA" id="ARBA00005848"/>
    </source>
</evidence>
<dbReference type="InterPro" id="IPR045584">
    <property type="entry name" value="Pilin-like"/>
</dbReference>
<dbReference type="CDD" id="cd12820">
    <property type="entry name" value="LbR_YadA-like"/>
    <property type="match status" value="1"/>
</dbReference>
<dbReference type="Pfam" id="PF13018">
    <property type="entry name" value="ESPR"/>
    <property type="match status" value="1"/>
</dbReference>
<keyword evidence="8" id="KW-0653">Protein transport</keyword>
<feature type="domain" description="Trimeric autotransporter adhesin YadA-like stalk" evidence="14">
    <location>
        <begin position="470"/>
        <end position="511"/>
    </location>
</feature>
<comment type="caution">
    <text evidence="16">The sequence shown here is derived from an EMBL/GenBank/DDBJ whole genome shotgun (WGS) entry which is preliminary data.</text>
</comment>
<keyword evidence="11" id="KW-1133">Transmembrane helix</keyword>
<evidence type="ECO:0000313" key="16">
    <source>
        <dbReference type="EMBL" id="MEI5999272.1"/>
    </source>
</evidence>
<feature type="domain" description="Trimeric autotransporter adhesin YadA-like head" evidence="13">
    <location>
        <begin position="578"/>
        <end position="604"/>
    </location>
</feature>
<evidence type="ECO:0000259" key="14">
    <source>
        <dbReference type="Pfam" id="PF05662"/>
    </source>
</evidence>
<dbReference type="InterPro" id="IPR011049">
    <property type="entry name" value="Serralysin-like_metalloprot_C"/>
</dbReference>
<dbReference type="InterPro" id="IPR008635">
    <property type="entry name" value="Coiled_stalk_dom"/>
</dbReference>
<evidence type="ECO:0000256" key="10">
    <source>
        <dbReference type="ARBA" id="ARBA00023237"/>
    </source>
</evidence>
<feature type="domain" description="Trimeric autotransporter adhesin YadA-like head" evidence="13">
    <location>
        <begin position="635"/>
        <end position="655"/>
    </location>
</feature>
<feature type="domain" description="Trimeric autotransporter adhesin YadA-like head" evidence="13">
    <location>
        <begin position="382"/>
        <end position="401"/>
    </location>
</feature>
<organism evidence="16 17">
    <name type="scientific">Paraburkholderia bengalensis</name>
    <dbReference type="NCBI Taxonomy" id="2747562"/>
    <lineage>
        <taxon>Bacteria</taxon>
        <taxon>Pseudomonadati</taxon>
        <taxon>Pseudomonadota</taxon>
        <taxon>Betaproteobacteria</taxon>
        <taxon>Burkholderiales</taxon>
        <taxon>Burkholderiaceae</taxon>
        <taxon>Paraburkholderia</taxon>
    </lineage>
</organism>
<dbReference type="Proteomes" id="UP001386437">
    <property type="component" value="Unassembled WGS sequence"/>
</dbReference>
<feature type="domain" description="Trimeric autotransporter adhesin YadA-like C-terminal membrane anchor" evidence="12">
    <location>
        <begin position="828"/>
        <end position="886"/>
    </location>
</feature>
<keyword evidence="9 11" id="KW-0472">Membrane</keyword>
<feature type="domain" description="Trimeric autotransporter adhesin YadA-like head" evidence="13">
    <location>
        <begin position="339"/>
        <end position="359"/>
    </location>
</feature>
<reference evidence="16 17" key="1">
    <citation type="journal article" date="2022" name="Arch. Microbiol.">
        <title>Paraburkholderia bengalensis sp. nov. isolated from roots of Oryza sativa, IR64.</title>
        <authorList>
            <person name="Nag P."/>
            <person name="Mondal N."/>
            <person name="Sarkar J."/>
            <person name="Das S."/>
        </authorList>
    </citation>
    <scope>NUCLEOTIDE SEQUENCE [LARGE SCALE GENOMIC DNA]</scope>
    <source>
        <strain evidence="16 17">IR64_4_BI</strain>
    </source>
</reference>
<sequence>MNKAYRSVWNEALGTWVAVQENARGRGKKSARSALVFTAITSAIGVMSATPAWAASIANSSCSPDGPGSGTWSNVAGCWANAGAAGALHNLGETVIGSYGYVPTNVSFATIFGFAGQSNALYGTSLGANGVVASGAQNSVALGAGSVATESNTVSVGRVGNNPLYNVHTSGDSTGADSAPMNQSLLGTVNRRVTNMAAGINDTDAANVSQVKGVTSALGGGAGVNSDGSVKKPTYVVQGASVSDIGSALSKLDSVVSNVNNGAGIKYFHATSTLADSVVGGANSIAIGGAAVTGAAANAIAIGANASAQGANYYDGSYSVAIGSGARADSTAGNWGHDTAIGGNANASTTNGTAVGYGATASGITASAVGFTATAGGGYANAVGYQTNAAGQDSVAIGTQANVAATASQSVALGARATASAINSVALGTNSTTTANLGAAAYNPGSAALSGTASVANGEVSVGKAGAERRVTNVAAGSAATDAVNVSQLQSEDAKVNGVSNSVANLSNTVNNFAGSVTNINNISTSVTNIVNGGGIKYFHANSTRADSVASATDAVAIGGNATASGNWSQAVGELTTASGTSSLAMGDATISTGAASVALGAHATAAGAAGIAIGQNAQNLAGANNSLALGGDAAAGDKAVAIGNGSKAAGTWAVAAGVNSQAAGAQGSAFGNSASASGSLATALGTGAAATTANSVAIGAYSTTTANLSAAAYNPGSAALSGTASVANGEVSMGKSGAERRVTNVAAGSAATDAVNVSQLQSEDAKVSAFGNNVSNLSNTVNNYAGSITNINTSVTNIVNGGGIKYFHANSTRTDSVASGTALTMIPDVDQGKTVAVGVGAGTYQGYQAAALGASARVTENIKVKLGAGISAQGTTFGAGASYQW</sequence>
<evidence type="ECO:0000256" key="7">
    <source>
        <dbReference type="ARBA" id="ARBA00022729"/>
    </source>
</evidence>
<dbReference type="InterPro" id="IPR024973">
    <property type="entry name" value="ESPR"/>
</dbReference>
<evidence type="ECO:0000256" key="11">
    <source>
        <dbReference type="SAM" id="Phobius"/>
    </source>
</evidence>
<dbReference type="SUPFAM" id="SSF54523">
    <property type="entry name" value="Pili subunits"/>
    <property type="match status" value="1"/>
</dbReference>
<keyword evidence="4" id="KW-0813">Transport</keyword>
<dbReference type="Pfam" id="PF05658">
    <property type="entry name" value="YadA_head"/>
    <property type="match status" value="9"/>
</dbReference>
<comment type="subcellular location">
    <subcellularLocation>
        <location evidence="2">Cell outer membrane</location>
    </subcellularLocation>
    <subcellularLocation>
        <location evidence="1">Cell surface</location>
    </subcellularLocation>
</comment>
<dbReference type="Pfam" id="PF03895">
    <property type="entry name" value="YadA_anchor"/>
    <property type="match status" value="1"/>
</dbReference>
<evidence type="ECO:0000313" key="17">
    <source>
        <dbReference type="Proteomes" id="UP001386437"/>
    </source>
</evidence>
<feature type="domain" description="Trimeric autotransporter adhesin YadA-like head" evidence="13">
    <location>
        <begin position="281"/>
        <end position="306"/>
    </location>
</feature>
<dbReference type="InterPro" id="IPR008640">
    <property type="entry name" value="Adhesin_Head_dom"/>
</dbReference>
<evidence type="ECO:0000256" key="9">
    <source>
        <dbReference type="ARBA" id="ARBA00023136"/>
    </source>
</evidence>
<evidence type="ECO:0000256" key="8">
    <source>
        <dbReference type="ARBA" id="ARBA00022927"/>
    </source>
</evidence>
<dbReference type="Gene3D" id="3.30.1300.30">
    <property type="entry name" value="GSPII I/J protein-like"/>
    <property type="match status" value="1"/>
</dbReference>
<keyword evidence="5" id="KW-1134">Transmembrane beta strand</keyword>
<evidence type="ECO:0000256" key="2">
    <source>
        <dbReference type="ARBA" id="ARBA00004442"/>
    </source>
</evidence>
<gene>
    <name evidence="16" type="ORF">H3V53_19265</name>
</gene>
<dbReference type="SUPFAM" id="SSF101967">
    <property type="entry name" value="Adhesin YadA, collagen-binding domain"/>
    <property type="match status" value="4"/>
</dbReference>
<evidence type="ECO:0000256" key="4">
    <source>
        <dbReference type="ARBA" id="ARBA00022448"/>
    </source>
</evidence>
<comment type="similarity">
    <text evidence="3">Belongs to the autotransporter-2 (AT-2) (TC 1.B.40) family.</text>
</comment>
<dbReference type="Gene3D" id="1.20.5.170">
    <property type="match status" value="2"/>
</dbReference>
<keyword evidence="7" id="KW-0732">Signal</keyword>
<dbReference type="Gene3D" id="2.150.10.10">
    <property type="entry name" value="Serralysin-like metalloprotease, C-terminal"/>
    <property type="match status" value="4"/>
</dbReference>
<feature type="domain" description="Trimeric autotransporter adhesin YadA-like stalk" evidence="14">
    <location>
        <begin position="742"/>
        <end position="783"/>
    </location>
</feature>
<dbReference type="InterPro" id="IPR005594">
    <property type="entry name" value="YadA_C"/>
</dbReference>
<name>A0ABU8IUH3_9BURK</name>
<feature type="domain" description="Trimeric autotransporter adhesin YadA-like head" evidence="13">
    <location>
        <begin position="677"/>
        <end position="703"/>
    </location>
</feature>
<accession>A0ABU8IUH3</accession>
<feature type="domain" description="ESPR" evidence="15">
    <location>
        <begin position="1"/>
        <end position="42"/>
    </location>
</feature>
<evidence type="ECO:0000256" key="1">
    <source>
        <dbReference type="ARBA" id="ARBA00004241"/>
    </source>
</evidence>
<feature type="domain" description="Trimeric autotransporter adhesin YadA-like stalk" evidence="14">
    <location>
        <begin position="192"/>
        <end position="231"/>
    </location>
</feature>
<dbReference type="EMBL" id="JACFYJ010000031">
    <property type="protein sequence ID" value="MEI5999272.1"/>
    <property type="molecule type" value="Genomic_DNA"/>
</dbReference>
<feature type="transmembrane region" description="Helical" evidence="11">
    <location>
        <begin position="34"/>
        <end position="54"/>
    </location>
</feature>
<evidence type="ECO:0000259" key="13">
    <source>
        <dbReference type="Pfam" id="PF05658"/>
    </source>
</evidence>
<keyword evidence="10" id="KW-0998">Cell outer membrane</keyword>